<evidence type="ECO:0000313" key="2">
    <source>
        <dbReference type="EMBL" id="MBB3980596.1"/>
    </source>
</evidence>
<dbReference type="InterPro" id="IPR006342">
    <property type="entry name" value="FkbM_mtfrase"/>
</dbReference>
<dbReference type="PANTHER" id="PTHR36973:SF4">
    <property type="entry name" value="NODULATION PROTEIN"/>
    <property type="match status" value="1"/>
</dbReference>
<dbReference type="GO" id="GO:0008171">
    <property type="term" value="F:O-methyltransferase activity"/>
    <property type="evidence" value="ECO:0007669"/>
    <property type="project" value="TreeGrafter"/>
</dbReference>
<dbReference type="SUPFAM" id="SSF53335">
    <property type="entry name" value="S-adenosyl-L-methionine-dependent methyltransferases"/>
    <property type="match status" value="1"/>
</dbReference>
<evidence type="ECO:0000259" key="1">
    <source>
        <dbReference type="Pfam" id="PF05050"/>
    </source>
</evidence>
<dbReference type="Gene3D" id="3.40.50.150">
    <property type="entry name" value="Vaccinia Virus protein VP39"/>
    <property type="match status" value="1"/>
</dbReference>
<organism evidence="2 3">
    <name type="scientific">Sphingobium fontiphilum</name>
    <dbReference type="NCBI Taxonomy" id="944425"/>
    <lineage>
        <taxon>Bacteria</taxon>
        <taxon>Pseudomonadati</taxon>
        <taxon>Pseudomonadota</taxon>
        <taxon>Alphaproteobacteria</taxon>
        <taxon>Sphingomonadales</taxon>
        <taxon>Sphingomonadaceae</taxon>
        <taxon>Sphingobium</taxon>
    </lineage>
</organism>
<dbReference type="Proteomes" id="UP000552757">
    <property type="component" value="Unassembled WGS sequence"/>
</dbReference>
<keyword evidence="3" id="KW-1185">Reference proteome</keyword>
<protein>
    <submittedName>
        <fullName evidence="2">FkbM family methyltransferase</fullName>
    </submittedName>
</protein>
<reference evidence="2 3" key="1">
    <citation type="submission" date="2020-08" db="EMBL/GenBank/DDBJ databases">
        <title>Genomic Encyclopedia of Type Strains, Phase IV (KMG-IV): sequencing the most valuable type-strain genomes for metagenomic binning, comparative biology and taxonomic classification.</title>
        <authorList>
            <person name="Goeker M."/>
        </authorList>
    </citation>
    <scope>NUCLEOTIDE SEQUENCE [LARGE SCALE GENOMIC DNA]</scope>
    <source>
        <strain evidence="2 3">DSM 29348</strain>
    </source>
</reference>
<dbReference type="EMBL" id="JACIEB010000001">
    <property type="protein sequence ID" value="MBB3980596.1"/>
    <property type="molecule type" value="Genomic_DNA"/>
</dbReference>
<gene>
    <name evidence="2" type="ORF">GGR44_000227</name>
</gene>
<dbReference type="Pfam" id="PF05050">
    <property type="entry name" value="Methyltransf_21"/>
    <property type="match status" value="1"/>
</dbReference>
<keyword evidence="2" id="KW-0808">Transferase</keyword>
<sequence>MSLARVAQALPPNFRIMFADVGSAGGIHRRWKPVRGHVQALLFDPLDPQPDDDANRYFPFALAEQAGTATLNVTRRISMTSVLQPNAPLLARFWDKPDHTRIERTISVQTDTLDHLMAQGGIAVDVMKIDVQGFERSILAGAEETLERSLFLAEIELSFIDRYSGLTRFEDVVRHMRQKGLELVDIGRIKRYRYRNAMGIVNPGLGMGDRAGRVAFCDATFMLNDDLLRERILAGGGGNGTDLGLKAIIALLVHGKADVAAWLFDACADTLPDRARAALQKYLVGLGGRHFGRRGWHKALDYLARKV</sequence>
<dbReference type="InterPro" id="IPR053188">
    <property type="entry name" value="FkbM_Methyltransferase"/>
</dbReference>
<feature type="domain" description="Methyltransferase FkbM" evidence="1">
    <location>
        <begin position="49"/>
        <end position="180"/>
    </location>
</feature>
<dbReference type="PANTHER" id="PTHR36973">
    <property type="entry name" value="SLL1456 PROTEIN-RELATED"/>
    <property type="match status" value="1"/>
</dbReference>
<dbReference type="RefSeq" id="WP_183953606.1">
    <property type="nucleotide sequence ID" value="NZ_JACIEB010000001.1"/>
</dbReference>
<evidence type="ECO:0000313" key="3">
    <source>
        <dbReference type="Proteomes" id="UP000552757"/>
    </source>
</evidence>
<accession>A0A7W6GLW7</accession>
<dbReference type="NCBIfam" id="TIGR01444">
    <property type="entry name" value="fkbM_fam"/>
    <property type="match status" value="1"/>
</dbReference>
<dbReference type="InterPro" id="IPR029063">
    <property type="entry name" value="SAM-dependent_MTases_sf"/>
</dbReference>
<keyword evidence="2" id="KW-0489">Methyltransferase</keyword>
<comment type="caution">
    <text evidence="2">The sequence shown here is derived from an EMBL/GenBank/DDBJ whole genome shotgun (WGS) entry which is preliminary data.</text>
</comment>
<dbReference type="AlphaFoldDB" id="A0A7W6GLW7"/>
<proteinExistence type="predicted"/>
<name>A0A7W6GLW7_9SPHN</name>
<dbReference type="GO" id="GO:0032259">
    <property type="term" value="P:methylation"/>
    <property type="evidence" value="ECO:0007669"/>
    <property type="project" value="UniProtKB-KW"/>
</dbReference>